<keyword evidence="7" id="KW-0479">Metal-binding</keyword>
<name>A0A0N4UQJ9_DRAME</name>
<evidence type="ECO:0000256" key="8">
    <source>
        <dbReference type="ARBA" id="ARBA00022962"/>
    </source>
</evidence>
<evidence type="ECO:0000256" key="12">
    <source>
        <dbReference type="ARBA" id="ARBA00023164"/>
    </source>
</evidence>
<dbReference type="Pfam" id="PF00310">
    <property type="entry name" value="GATase_2"/>
    <property type="match status" value="1"/>
</dbReference>
<dbReference type="Proteomes" id="UP000274756">
    <property type="component" value="Unassembled WGS sequence"/>
</dbReference>
<dbReference type="InterPro" id="IPR050711">
    <property type="entry name" value="ET-N_metabolism_enzyme"/>
</dbReference>
<comment type="pathway">
    <text evidence="14">Amino-acid biosynthesis; L-glutamate biosynthesis via GLT pathway; L-glutamate from 2-oxoglutarate and L-glutamine (ferredoxin route): step 1/1.</text>
</comment>
<dbReference type="AlphaFoldDB" id="A0A0N4UQJ9"/>
<reference evidence="17 19" key="2">
    <citation type="submission" date="2018-11" db="EMBL/GenBank/DDBJ databases">
        <authorList>
            <consortium name="Pathogen Informatics"/>
        </authorList>
    </citation>
    <scope>NUCLEOTIDE SEQUENCE [LARGE SCALE GENOMIC DNA]</scope>
</reference>
<dbReference type="OrthoDB" id="4327079at2759"/>
<keyword evidence="11" id="KW-0411">Iron-sulfur</keyword>
<dbReference type="WBParaSite" id="DME_0001029001-mRNA-1">
    <property type="protein sequence ID" value="DME_0001029001-mRNA-1"/>
    <property type="gene ID" value="DME_0001029001"/>
</dbReference>
<keyword evidence="6" id="KW-0288">FMN</keyword>
<feature type="domain" description="Glutamine amidotransferase type-2" evidence="16">
    <location>
        <begin position="27"/>
        <end position="264"/>
    </location>
</feature>
<evidence type="ECO:0000256" key="14">
    <source>
        <dbReference type="ARBA" id="ARBA00037928"/>
    </source>
</evidence>
<dbReference type="Gene3D" id="3.60.20.10">
    <property type="entry name" value="Glutamine Phosphoribosylpyrophosphate, subunit 1, domain 1"/>
    <property type="match status" value="1"/>
</dbReference>
<evidence type="ECO:0000256" key="2">
    <source>
        <dbReference type="ARBA" id="ARBA00001927"/>
    </source>
</evidence>
<evidence type="ECO:0000313" key="17">
    <source>
        <dbReference type="EMBL" id="VDN53813.1"/>
    </source>
</evidence>
<dbReference type="Proteomes" id="UP000038040">
    <property type="component" value="Unplaced"/>
</dbReference>
<evidence type="ECO:0000256" key="7">
    <source>
        <dbReference type="ARBA" id="ARBA00022723"/>
    </source>
</evidence>
<dbReference type="GO" id="GO:0046872">
    <property type="term" value="F:metal ion binding"/>
    <property type="evidence" value="ECO:0007669"/>
    <property type="project" value="UniProtKB-KW"/>
</dbReference>
<dbReference type="PANTHER" id="PTHR11938">
    <property type="entry name" value="FAD NADPH DEHYDROGENASE/OXIDOREDUCTASE"/>
    <property type="match status" value="1"/>
</dbReference>
<keyword evidence="5" id="KW-0285">Flavoprotein</keyword>
<evidence type="ECO:0000256" key="13">
    <source>
        <dbReference type="ARBA" id="ARBA00023291"/>
    </source>
</evidence>
<evidence type="ECO:0000256" key="5">
    <source>
        <dbReference type="ARBA" id="ARBA00022630"/>
    </source>
</evidence>
<comment type="similarity">
    <text evidence="3">Belongs to the glutamate synthase family.</text>
</comment>
<dbReference type="EMBL" id="UYYG01000186">
    <property type="protein sequence ID" value="VDN53813.1"/>
    <property type="molecule type" value="Genomic_DNA"/>
</dbReference>
<evidence type="ECO:0000256" key="9">
    <source>
        <dbReference type="ARBA" id="ARBA00023002"/>
    </source>
</evidence>
<proteinExistence type="inferred from homology"/>
<gene>
    <name evidence="17" type="ORF">DME_LOCUS3786</name>
</gene>
<keyword evidence="4" id="KW-0028">Amino-acid biosynthesis</keyword>
<dbReference type="PROSITE" id="PS51278">
    <property type="entry name" value="GATASE_TYPE_2"/>
    <property type="match status" value="1"/>
</dbReference>
<keyword evidence="10" id="KW-0408">Iron</keyword>
<dbReference type="GO" id="GO:0051538">
    <property type="term" value="F:3 iron, 4 sulfur cluster binding"/>
    <property type="evidence" value="ECO:0007669"/>
    <property type="project" value="UniProtKB-KW"/>
</dbReference>
<keyword evidence="8" id="KW-0315">Glutamine amidotransferase</keyword>
<keyword evidence="9" id="KW-0560">Oxidoreductase</keyword>
<dbReference type="InterPro" id="IPR017932">
    <property type="entry name" value="GATase_2_dom"/>
</dbReference>
<evidence type="ECO:0000256" key="3">
    <source>
        <dbReference type="ARBA" id="ARBA00009716"/>
    </source>
</evidence>
<keyword evidence="12" id="KW-0314">Glutamate biosynthesis</keyword>
<comment type="cofactor">
    <cofactor evidence="2">
        <name>[3Fe-4S] cluster</name>
        <dbReference type="ChEBI" id="CHEBI:21137"/>
    </cofactor>
</comment>
<evidence type="ECO:0000313" key="19">
    <source>
        <dbReference type="Proteomes" id="UP000274756"/>
    </source>
</evidence>
<evidence type="ECO:0000256" key="1">
    <source>
        <dbReference type="ARBA" id="ARBA00001917"/>
    </source>
</evidence>
<evidence type="ECO:0000256" key="4">
    <source>
        <dbReference type="ARBA" id="ARBA00022605"/>
    </source>
</evidence>
<organism evidence="18 20">
    <name type="scientific">Dracunculus medinensis</name>
    <name type="common">Guinea worm</name>
    <dbReference type="NCBI Taxonomy" id="318479"/>
    <lineage>
        <taxon>Eukaryota</taxon>
        <taxon>Metazoa</taxon>
        <taxon>Ecdysozoa</taxon>
        <taxon>Nematoda</taxon>
        <taxon>Chromadorea</taxon>
        <taxon>Rhabditida</taxon>
        <taxon>Spirurina</taxon>
        <taxon>Dracunculoidea</taxon>
        <taxon>Dracunculidae</taxon>
        <taxon>Dracunculus</taxon>
    </lineage>
</organism>
<dbReference type="STRING" id="318479.A0A0N4UQJ9"/>
<keyword evidence="13" id="KW-0003">3Fe-4S</keyword>
<comment type="cofactor">
    <cofactor evidence="1">
        <name>FMN</name>
        <dbReference type="ChEBI" id="CHEBI:58210"/>
    </cofactor>
</comment>
<dbReference type="SUPFAM" id="SSF56235">
    <property type="entry name" value="N-terminal nucleophile aminohydrolases (Ntn hydrolases)"/>
    <property type="match status" value="1"/>
</dbReference>
<evidence type="ECO:0000259" key="16">
    <source>
        <dbReference type="PROSITE" id="PS51278"/>
    </source>
</evidence>
<evidence type="ECO:0000256" key="10">
    <source>
        <dbReference type="ARBA" id="ARBA00023004"/>
    </source>
</evidence>
<dbReference type="GO" id="GO:0016040">
    <property type="term" value="F:glutamate synthase (NADH) activity"/>
    <property type="evidence" value="ECO:0007669"/>
    <property type="project" value="TreeGrafter"/>
</dbReference>
<dbReference type="GO" id="GO:0016041">
    <property type="term" value="F:glutamate synthase (ferredoxin) activity"/>
    <property type="evidence" value="ECO:0007669"/>
    <property type="project" value="UniProtKB-EC"/>
</dbReference>
<dbReference type="GO" id="GO:0019676">
    <property type="term" value="P:ammonia assimilation cycle"/>
    <property type="evidence" value="ECO:0007669"/>
    <property type="project" value="TreeGrafter"/>
</dbReference>
<protein>
    <recommendedName>
        <fullName evidence="15">glutamate synthase (ferredoxin)</fullName>
        <ecNumber evidence="15">1.4.7.1</ecNumber>
    </recommendedName>
</protein>
<dbReference type="EC" id="1.4.7.1" evidence="15"/>
<evidence type="ECO:0000256" key="15">
    <source>
        <dbReference type="ARBA" id="ARBA00039085"/>
    </source>
</evidence>
<evidence type="ECO:0000256" key="11">
    <source>
        <dbReference type="ARBA" id="ARBA00023014"/>
    </source>
</evidence>
<dbReference type="PANTHER" id="PTHR11938:SF133">
    <property type="entry name" value="GLUTAMATE SYNTHASE (NADH)"/>
    <property type="match status" value="1"/>
</dbReference>
<evidence type="ECO:0000313" key="18">
    <source>
        <dbReference type="Proteomes" id="UP000038040"/>
    </source>
</evidence>
<accession>A0A0N4UQJ9</accession>
<sequence length="264" mass="30217">MVILTKKEFEDAEKKSLWIKNFEKDSCGVGFIASIDGISTHRILKEARIMLERMAHRGACSCDNDSGDGAGVLTAIPDKLYRNELLQCGDIELPQLGCYATGILFLNRETYKQAKEAFMDLANGCDLKVIAWRRLLTHNSRIGFEARKTEPVMRQVFVSAEYATEDKIRFEKNIYILRKQASIQLAKQEIECYIVSLDTSIIVYKGQFTTHQLYPYYADLTNPEFISHIAIVHSRYSTNTFPAWSRAQPNRLISFIVKPIKLVF</sequence>
<evidence type="ECO:0000313" key="20">
    <source>
        <dbReference type="WBParaSite" id="DME_0001029001-mRNA-1"/>
    </source>
</evidence>
<keyword evidence="19" id="KW-1185">Reference proteome</keyword>
<evidence type="ECO:0000256" key="6">
    <source>
        <dbReference type="ARBA" id="ARBA00022643"/>
    </source>
</evidence>
<dbReference type="GO" id="GO:0006537">
    <property type="term" value="P:glutamate biosynthetic process"/>
    <property type="evidence" value="ECO:0007669"/>
    <property type="project" value="UniProtKB-KW"/>
</dbReference>
<reference evidence="20" key="1">
    <citation type="submission" date="2017-02" db="UniProtKB">
        <authorList>
            <consortium name="WormBaseParasite"/>
        </authorList>
    </citation>
    <scope>IDENTIFICATION</scope>
</reference>
<dbReference type="InterPro" id="IPR029055">
    <property type="entry name" value="Ntn_hydrolases_N"/>
</dbReference>